<evidence type="ECO:0000256" key="1">
    <source>
        <dbReference type="SAM" id="MobiDB-lite"/>
    </source>
</evidence>
<keyword evidence="2" id="KW-0812">Transmembrane</keyword>
<evidence type="ECO:0000313" key="3">
    <source>
        <dbReference type="EMBL" id="STX79289.1"/>
    </source>
</evidence>
<feature type="region of interest" description="Disordered" evidence="1">
    <location>
        <begin position="1"/>
        <end position="24"/>
    </location>
</feature>
<feature type="transmembrane region" description="Helical" evidence="2">
    <location>
        <begin position="49"/>
        <end position="69"/>
    </location>
</feature>
<dbReference type="Proteomes" id="UP000254631">
    <property type="component" value="Unassembled WGS sequence"/>
</dbReference>
<dbReference type="AlphaFoldDB" id="A0A378K423"/>
<feature type="compositionally biased region" description="Low complexity" evidence="1">
    <location>
        <begin position="123"/>
        <end position="139"/>
    </location>
</feature>
<sequence length="686" mass="79498">MKFFLKQSHRHSSNQKKRNQPAQSEDHHLIIRQAQFGTIPIDFFGSLRLIFTFSLFCFRAIFGLLTGVVSKKELFDFVFNRTKIGLRISIDTITERRKVTNDTQQIQETTPKKSLLEKESEEPSILTNKNPTIKPNTTHTQNAFFTKSEEKSKTKSFKAVEFHDFNNSEELVAFMGKINELIAQDEAMAIPIKEDENLSSAGEEYIEKLIEIMKSSELLKHEFWNKLNQMVHKDIQLFVSKLSPAKEKGKFGSSDLDYLWRYFNGFEFEPSKRENRKDKFAVMLEALSEEQLKASFDSPDFLSLLNKDYYIETAANTLKRKQLAFFAANINRHDILNLMIKKLKPSAYLLGKLVSVMPYATTKIKIALIDQIAHLPHSASFKIELAKLAEHYISMNTQACIKRYQSLPALPSNTIHTKPPLSKWSSVTAIPKPTYTNISVAKEEWTDNAFEAFLSELNATTYIINEKKIIEDLNSLPDHRIKMIAERASLPDYKDMLKHFWMIESKTINHRSFIENRKNRLKIILENLSESQLKNSIEDNKFWDIFRNTQEPYCKMAAKALSPKQFEIIITNATLERHSDFAVIISQIKKDSSADKERLQKIIEAIIPHTTPWFALALERQIKGLLTSDKSLFEKFNTDLKKYLSKSLERPEVSLKYRRDRNLNRHAISHLLTEPLENSYKASFSL</sequence>
<feature type="region of interest" description="Disordered" evidence="1">
    <location>
        <begin position="101"/>
        <end position="139"/>
    </location>
</feature>
<dbReference type="EMBL" id="UGOL01000001">
    <property type="protein sequence ID" value="STX79289.1"/>
    <property type="molecule type" value="Genomic_DNA"/>
</dbReference>
<name>A0A378K423_LEGPN</name>
<gene>
    <name evidence="3" type="ORF">NCTC12000_01278</name>
</gene>
<organism evidence="3 4">
    <name type="scientific">Legionella pneumophila</name>
    <dbReference type="NCBI Taxonomy" id="446"/>
    <lineage>
        <taxon>Bacteria</taxon>
        <taxon>Pseudomonadati</taxon>
        <taxon>Pseudomonadota</taxon>
        <taxon>Gammaproteobacteria</taxon>
        <taxon>Legionellales</taxon>
        <taxon>Legionellaceae</taxon>
        <taxon>Legionella</taxon>
    </lineage>
</organism>
<accession>A0A378K423</accession>
<evidence type="ECO:0000313" key="4">
    <source>
        <dbReference type="Proteomes" id="UP000254631"/>
    </source>
</evidence>
<evidence type="ECO:0000256" key="2">
    <source>
        <dbReference type="SAM" id="Phobius"/>
    </source>
</evidence>
<dbReference type="RefSeq" id="WP_027219579.1">
    <property type="nucleotide sequence ID" value="NZ_CAXYJC010000001.1"/>
</dbReference>
<protein>
    <submittedName>
        <fullName evidence="3">Uncharacterized protein</fullName>
    </submittedName>
</protein>
<keyword evidence="2" id="KW-1133">Transmembrane helix</keyword>
<reference evidence="3 4" key="1">
    <citation type="submission" date="2018-06" db="EMBL/GenBank/DDBJ databases">
        <authorList>
            <consortium name="Pathogen Informatics"/>
            <person name="Doyle S."/>
        </authorList>
    </citation>
    <scope>NUCLEOTIDE SEQUENCE [LARGE SCALE GENOMIC DNA]</scope>
    <source>
        <strain evidence="3 4">NCTC12000</strain>
    </source>
</reference>
<proteinExistence type="predicted"/>
<feature type="compositionally biased region" description="Basic residues" evidence="1">
    <location>
        <begin position="7"/>
        <end position="19"/>
    </location>
</feature>
<keyword evidence="2" id="KW-0472">Membrane</keyword>